<dbReference type="InterPro" id="IPR029058">
    <property type="entry name" value="AB_hydrolase_fold"/>
</dbReference>
<dbReference type="PANTHER" id="PTHR43433">
    <property type="entry name" value="HYDROLASE, ALPHA/BETA FOLD FAMILY PROTEIN"/>
    <property type="match status" value="1"/>
</dbReference>
<dbReference type="SUPFAM" id="SSF53474">
    <property type="entry name" value="alpha/beta-Hydrolases"/>
    <property type="match status" value="1"/>
</dbReference>
<reference evidence="2" key="1">
    <citation type="submission" date="2020-10" db="EMBL/GenBank/DDBJ databases">
        <title>Taxonomic study of unclassified bacteria belonging to the class Ktedonobacteria.</title>
        <authorList>
            <person name="Yabe S."/>
            <person name="Wang C.M."/>
            <person name="Zheng Y."/>
            <person name="Sakai Y."/>
            <person name="Cavaletti L."/>
            <person name="Monciardini P."/>
            <person name="Donadio S."/>
        </authorList>
    </citation>
    <scope>NUCLEOTIDE SEQUENCE</scope>
    <source>
        <strain evidence="2">SOSP1-1</strain>
    </source>
</reference>
<dbReference type="InterPro" id="IPR050471">
    <property type="entry name" value="AB_hydrolase"/>
</dbReference>
<proteinExistence type="predicted"/>
<dbReference type="Gene3D" id="3.40.50.1820">
    <property type="entry name" value="alpha/beta hydrolase"/>
    <property type="match status" value="1"/>
</dbReference>
<gene>
    <name evidence="2" type="ORF">KSX_21080</name>
</gene>
<protein>
    <recommendedName>
        <fullName evidence="1">AB hydrolase-1 domain-containing protein</fullName>
    </recommendedName>
</protein>
<evidence type="ECO:0000259" key="1">
    <source>
        <dbReference type="Pfam" id="PF00561"/>
    </source>
</evidence>
<dbReference type="Proteomes" id="UP000612362">
    <property type="component" value="Unassembled WGS sequence"/>
</dbReference>
<organism evidence="2 3">
    <name type="scientific">Ktedonospora formicarum</name>
    <dbReference type="NCBI Taxonomy" id="2778364"/>
    <lineage>
        <taxon>Bacteria</taxon>
        <taxon>Bacillati</taxon>
        <taxon>Chloroflexota</taxon>
        <taxon>Ktedonobacteria</taxon>
        <taxon>Ktedonobacterales</taxon>
        <taxon>Ktedonobacteraceae</taxon>
        <taxon>Ktedonospora</taxon>
    </lineage>
</organism>
<evidence type="ECO:0000313" key="3">
    <source>
        <dbReference type="Proteomes" id="UP000612362"/>
    </source>
</evidence>
<keyword evidence="3" id="KW-1185">Reference proteome</keyword>
<dbReference type="EMBL" id="BNJF01000001">
    <property type="protein sequence ID" value="GHO43945.1"/>
    <property type="molecule type" value="Genomic_DNA"/>
</dbReference>
<sequence length="106" mass="11846">MQELSIREAGLLQAQDAPLYYEVAGPDEPESELPVLFLHAGIADRRMWDDQFAALGSRYRLVRYDLRGFGKSTFPSARFANFEDPALLLSYLNIPRAHIVAASFGG</sequence>
<dbReference type="AlphaFoldDB" id="A0A8J3MQG0"/>
<comment type="caution">
    <text evidence="2">The sequence shown here is derived from an EMBL/GenBank/DDBJ whole genome shotgun (WGS) entry which is preliminary data.</text>
</comment>
<dbReference type="Pfam" id="PF00561">
    <property type="entry name" value="Abhydrolase_1"/>
    <property type="match status" value="1"/>
</dbReference>
<dbReference type="GO" id="GO:0004806">
    <property type="term" value="F:triacylglycerol lipase activity"/>
    <property type="evidence" value="ECO:0007669"/>
    <property type="project" value="TreeGrafter"/>
</dbReference>
<dbReference type="PANTHER" id="PTHR43433:SF5">
    <property type="entry name" value="AB HYDROLASE-1 DOMAIN-CONTAINING PROTEIN"/>
    <property type="match status" value="1"/>
</dbReference>
<feature type="domain" description="AB hydrolase-1" evidence="1">
    <location>
        <begin position="34"/>
        <end position="106"/>
    </location>
</feature>
<dbReference type="InterPro" id="IPR000073">
    <property type="entry name" value="AB_hydrolase_1"/>
</dbReference>
<dbReference type="GO" id="GO:0046503">
    <property type="term" value="P:glycerolipid catabolic process"/>
    <property type="evidence" value="ECO:0007669"/>
    <property type="project" value="TreeGrafter"/>
</dbReference>
<dbReference type="RefSeq" id="WP_236031087.1">
    <property type="nucleotide sequence ID" value="NZ_BNJF01000001.1"/>
</dbReference>
<name>A0A8J3MQG0_9CHLR</name>
<accession>A0A8J3MQG0</accession>
<evidence type="ECO:0000313" key="2">
    <source>
        <dbReference type="EMBL" id="GHO43945.1"/>
    </source>
</evidence>